<feature type="transmembrane region" description="Helical" evidence="2">
    <location>
        <begin position="420"/>
        <end position="439"/>
    </location>
</feature>
<dbReference type="Proteomes" id="UP000574761">
    <property type="component" value="Unassembled WGS sequence"/>
</dbReference>
<dbReference type="InterPro" id="IPR001036">
    <property type="entry name" value="Acrflvin-R"/>
</dbReference>
<dbReference type="Gene3D" id="3.30.2090.10">
    <property type="entry name" value="Multidrug efflux transporter AcrB TolC docking domain, DN and DC subdomains"/>
    <property type="match status" value="1"/>
</dbReference>
<evidence type="ECO:0000256" key="2">
    <source>
        <dbReference type="SAM" id="Phobius"/>
    </source>
</evidence>
<accession>A0A7W6D6H2</accession>
<dbReference type="Gene3D" id="1.20.1640.10">
    <property type="entry name" value="Multidrug efflux transporter AcrB transmembrane domain"/>
    <property type="match status" value="1"/>
</dbReference>
<feature type="transmembrane region" description="Helical" evidence="2">
    <location>
        <begin position="369"/>
        <end position="388"/>
    </location>
</feature>
<keyword evidence="2" id="KW-0472">Membrane</keyword>
<feature type="transmembrane region" description="Helical" evidence="2">
    <location>
        <begin position="495"/>
        <end position="519"/>
    </location>
</feature>
<keyword evidence="2" id="KW-1133">Transmembrane helix</keyword>
<dbReference type="PANTHER" id="PTHR32063:SF18">
    <property type="entry name" value="CATION EFFLUX SYSTEM PROTEIN"/>
    <property type="match status" value="1"/>
</dbReference>
<evidence type="ECO:0000313" key="3">
    <source>
        <dbReference type="EMBL" id="MBB3977650.1"/>
    </source>
</evidence>
<proteinExistence type="predicted"/>
<sequence>MILKQRHHAGEHHDAFDTRFYRRLRATVGWAVRHRLIVLALTIGTFVGSLWAFQFIPQNFFPQSSRPEILVDLWLPEGTSVEEVESQAKALEARMMDDDDKRFIATYIGEGAPRFFLPLDQQLRNPNFAQLLIMAKDEPARERLIVELRSILAADFPSIRSKVDRLFLGPPTGWPVQMRVTGPDRDEVRRIADQVKAKFQENPQLAAIHDDWLEPVPGMKLVIDQDRARALGVTSQRIRQMLQATMSGAPLGDFRDGEETVSIVAREPDDSRRLLTAVGSVYIPTDFGGFVPLSQVAKVVPVMEQGIEWRRDRLPTITVRATLPDGVQSNDVALKLYSELQPLRDGLAPGYRVEIQGGAEDSAESQASIAAKAPIMLLVILLLLMVQLQHFGKAMLVLATGPLGIIGATAALLISGAPFGFVAILGVIALLGIIIRNSIILIDQIDQDIAAGMERSEAIIGAAVRRFRPIMLTALTAVLALIPISRGVFWGPLAYAMMGGILVATVLTILVLPAAYALFFGREPKSRTHEPEQAGGQDAEDAREHAPYRPQLAAE</sequence>
<dbReference type="PRINTS" id="PR00702">
    <property type="entry name" value="ACRIFLAVINRP"/>
</dbReference>
<organism evidence="3 4">
    <name type="scientific">Mycoplana azooxidifex</name>
    <dbReference type="NCBI Taxonomy" id="1636188"/>
    <lineage>
        <taxon>Bacteria</taxon>
        <taxon>Pseudomonadati</taxon>
        <taxon>Pseudomonadota</taxon>
        <taxon>Alphaproteobacteria</taxon>
        <taxon>Hyphomicrobiales</taxon>
        <taxon>Rhizobiaceae</taxon>
        <taxon>Mycoplana</taxon>
    </lineage>
</organism>
<dbReference type="Gene3D" id="3.30.70.1430">
    <property type="entry name" value="Multidrug efflux transporter AcrB pore domain"/>
    <property type="match status" value="1"/>
</dbReference>
<reference evidence="3 4" key="1">
    <citation type="submission" date="2020-08" db="EMBL/GenBank/DDBJ databases">
        <title>Genomic Encyclopedia of Type Strains, Phase IV (KMG-IV): sequencing the most valuable type-strain genomes for metagenomic binning, comparative biology and taxonomic classification.</title>
        <authorList>
            <person name="Goeker M."/>
        </authorList>
    </citation>
    <scope>NUCLEOTIDE SEQUENCE [LARGE SCALE GENOMIC DNA]</scope>
    <source>
        <strain evidence="3 4">DSM 100211</strain>
    </source>
</reference>
<dbReference type="PANTHER" id="PTHR32063">
    <property type="match status" value="1"/>
</dbReference>
<name>A0A7W6D6H2_9HYPH</name>
<dbReference type="Pfam" id="PF00873">
    <property type="entry name" value="ACR_tran"/>
    <property type="match status" value="1"/>
</dbReference>
<dbReference type="SUPFAM" id="SSF82866">
    <property type="entry name" value="Multidrug efflux transporter AcrB transmembrane domain"/>
    <property type="match status" value="1"/>
</dbReference>
<dbReference type="InterPro" id="IPR027463">
    <property type="entry name" value="AcrB_DN_DC_subdom"/>
</dbReference>
<dbReference type="Gene3D" id="3.30.70.1440">
    <property type="entry name" value="Multidrug efflux transporter AcrB pore domain"/>
    <property type="match status" value="1"/>
</dbReference>
<dbReference type="SUPFAM" id="SSF82714">
    <property type="entry name" value="Multidrug efflux transporter AcrB TolC docking domain, DN and DC subdomains"/>
    <property type="match status" value="1"/>
</dbReference>
<dbReference type="AlphaFoldDB" id="A0A7W6D6H2"/>
<keyword evidence="4" id="KW-1185">Reference proteome</keyword>
<feature type="transmembrane region" description="Helical" evidence="2">
    <location>
        <begin position="395"/>
        <end position="414"/>
    </location>
</feature>
<dbReference type="GO" id="GO:0042910">
    <property type="term" value="F:xenobiotic transmembrane transporter activity"/>
    <property type="evidence" value="ECO:0007669"/>
    <property type="project" value="TreeGrafter"/>
</dbReference>
<evidence type="ECO:0000313" key="4">
    <source>
        <dbReference type="Proteomes" id="UP000574761"/>
    </source>
</evidence>
<comment type="caution">
    <text evidence="3">The sequence shown here is derived from an EMBL/GenBank/DDBJ whole genome shotgun (WGS) entry which is preliminary data.</text>
</comment>
<evidence type="ECO:0000256" key="1">
    <source>
        <dbReference type="SAM" id="MobiDB-lite"/>
    </source>
</evidence>
<feature type="transmembrane region" description="Helical" evidence="2">
    <location>
        <begin position="470"/>
        <end position="489"/>
    </location>
</feature>
<feature type="transmembrane region" description="Helical" evidence="2">
    <location>
        <begin position="36"/>
        <end position="56"/>
    </location>
</feature>
<gene>
    <name evidence="3" type="ORF">GGQ64_002856</name>
</gene>
<keyword evidence="2" id="KW-0812">Transmembrane</keyword>
<feature type="region of interest" description="Disordered" evidence="1">
    <location>
        <begin position="526"/>
        <end position="555"/>
    </location>
</feature>
<dbReference type="GO" id="GO:0005886">
    <property type="term" value="C:plasma membrane"/>
    <property type="evidence" value="ECO:0007669"/>
    <property type="project" value="TreeGrafter"/>
</dbReference>
<dbReference type="EMBL" id="JACIEE010000005">
    <property type="protein sequence ID" value="MBB3977650.1"/>
    <property type="molecule type" value="Genomic_DNA"/>
</dbReference>
<protein>
    <submittedName>
        <fullName evidence="3">Multidrug efflux pump subunit AcrB</fullName>
    </submittedName>
</protein>